<proteinExistence type="predicted"/>
<dbReference type="Pfam" id="PF00440">
    <property type="entry name" value="TetR_N"/>
    <property type="match status" value="1"/>
</dbReference>
<keyword evidence="8" id="KW-1185">Reference proteome</keyword>
<keyword evidence="2 4" id="KW-0238">DNA-binding</keyword>
<dbReference type="PANTHER" id="PTHR30055:SF151">
    <property type="entry name" value="TRANSCRIPTIONAL REGULATORY PROTEIN"/>
    <property type="match status" value="1"/>
</dbReference>
<accession>A0ABW9FLR1</accession>
<dbReference type="EMBL" id="JBDLNV010000007">
    <property type="protein sequence ID" value="MFM1725591.1"/>
    <property type="molecule type" value="Genomic_DNA"/>
</dbReference>
<gene>
    <name evidence="7" type="ORF">ABEU20_004208</name>
</gene>
<dbReference type="Gene3D" id="1.10.357.10">
    <property type="entry name" value="Tetracycline Repressor, domain 2"/>
    <property type="match status" value="1"/>
</dbReference>
<evidence type="ECO:0000313" key="8">
    <source>
        <dbReference type="Proteomes" id="UP001629745"/>
    </source>
</evidence>
<dbReference type="SUPFAM" id="SSF46689">
    <property type="entry name" value="Homeodomain-like"/>
    <property type="match status" value="1"/>
</dbReference>
<dbReference type="InterPro" id="IPR004111">
    <property type="entry name" value="Repressor_TetR_C"/>
</dbReference>
<feature type="compositionally biased region" description="Polar residues" evidence="5">
    <location>
        <begin position="7"/>
        <end position="16"/>
    </location>
</feature>
<evidence type="ECO:0000256" key="1">
    <source>
        <dbReference type="ARBA" id="ARBA00023015"/>
    </source>
</evidence>
<sequence>MEASAGSPRTSRTMSMLWTPPGEDRTSQTGLTLATIIDAATEVADERGDTAVPLRAIGERLGCSAMALYTYVDGKEELLDLMYDRVHREFGTAAPVSVIEWTERLLELYLAHPWLLDIATARPVLGPHQQQAFELLLGTIVPYGFDRRDVVAIASSAYSLSAAAARTIADARRARSGAEEDDEPSWNTRLDALAAAAPDFAERFPFASGLGHAAPGDGMPSMEQAARENLRRSVELLVAGASNPADAG</sequence>
<feature type="domain" description="HTH tetR-type" evidence="6">
    <location>
        <begin position="30"/>
        <end position="90"/>
    </location>
</feature>
<comment type="caution">
    <text evidence="7">The sequence shown here is derived from an EMBL/GenBank/DDBJ whole genome shotgun (WGS) entry which is preliminary data.</text>
</comment>
<evidence type="ECO:0000256" key="3">
    <source>
        <dbReference type="ARBA" id="ARBA00023163"/>
    </source>
</evidence>
<reference evidence="7 8" key="1">
    <citation type="submission" date="2023-11" db="EMBL/GenBank/DDBJ databases">
        <authorList>
            <person name="Val-Calvo J."/>
            <person name="Scortti M."/>
            <person name="Vazquez-Boland J."/>
        </authorList>
    </citation>
    <scope>NUCLEOTIDE SEQUENCE [LARGE SCALE GENOMIC DNA]</scope>
    <source>
        <strain evidence="7 8">PAM 2766</strain>
    </source>
</reference>
<dbReference type="InterPro" id="IPR001647">
    <property type="entry name" value="HTH_TetR"/>
</dbReference>
<organism evidence="7 8">
    <name type="scientific">Rhodococcus parequi</name>
    <dbReference type="NCBI Taxonomy" id="3137122"/>
    <lineage>
        <taxon>Bacteria</taxon>
        <taxon>Bacillati</taxon>
        <taxon>Actinomycetota</taxon>
        <taxon>Actinomycetes</taxon>
        <taxon>Mycobacteriales</taxon>
        <taxon>Nocardiaceae</taxon>
        <taxon>Rhodococcus</taxon>
    </lineage>
</organism>
<evidence type="ECO:0000256" key="5">
    <source>
        <dbReference type="SAM" id="MobiDB-lite"/>
    </source>
</evidence>
<dbReference type="Proteomes" id="UP001629745">
    <property type="component" value="Unassembled WGS sequence"/>
</dbReference>
<dbReference type="PANTHER" id="PTHR30055">
    <property type="entry name" value="HTH-TYPE TRANSCRIPTIONAL REGULATOR RUTR"/>
    <property type="match status" value="1"/>
</dbReference>
<feature type="DNA-binding region" description="H-T-H motif" evidence="4">
    <location>
        <begin position="53"/>
        <end position="72"/>
    </location>
</feature>
<keyword evidence="1" id="KW-0805">Transcription regulation</keyword>
<dbReference type="Pfam" id="PF02909">
    <property type="entry name" value="TetR_C_1"/>
    <property type="match status" value="1"/>
</dbReference>
<dbReference type="InterPro" id="IPR036271">
    <property type="entry name" value="Tet_transcr_reg_TetR-rel_C_sf"/>
</dbReference>
<evidence type="ECO:0000256" key="2">
    <source>
        <dbReference type="ARBA" id="ARBA00023125"/>
    </source>
</evidence>
<protein>
    <submittedName>
        <fullName evidence="7">Helix-turn-helix domain-containing protein</fullName>
    </submittedName>
</protein>
<feature type="region of interest" description="Disordered" evidence="5">
    <location>
        <begin position="1"/>
        <end position="27"/>
    </location>
</feature>
<evidence type="ECO:0000259" key="6">
    <source>
        <dbReference type="PROSITE" id="PS50977"/>
    </source>
</evidence>
<evidence type="ECO:0000313" key="7">
    <source>
        <dbReference type="EMBL" id="MFM1725591.1"/>
    </source>
</evidence>
<keyword evidence="3" id="KW-0804">Transcription</keyword>
<dbReference type="PROSITE" id="PS50977">
    <property type="entry name" value="HTH_TETR_2"/>
    <property type="match status" value="1"/>
</dbReference>
<dbReference type="SUPFAM" id="SSF48498">
    <property type="entry name" value="Tetracyclin repressor-like, C-terminal domain"/>
    <property type="match status" value="1"/>
</dbReference>
<dbReference type="Gene3D" id="1.10.10.60">
    <property type="entry name" value="Homeodomain-like"/>
    <property type="match status" value="1"/>
</dbReference>
<name>A0ABW9FLR1_9NOCA</name>
<dbReference type="InterPro" id="IPR050109">
    <property type="entry name" value="HTH-type_TetR-like_transc_reg"/>
</dbReference>
<dbReference type="InterPro" id="IPR009057">
    <property type="entry name" value="Homeodomain-like_sf"/>
</dbReference>
<evidence type="ECO:0000256" key="4">
    <source>
        <dbReference type="PROSITE-ProRule" id="PRU00335"/>
    </source>
</evidence>
<dbReference type="RefSeq" id="WP_420166065.1">
    <property type="nucleotide sequence ID" value="NZ_JBDLNV010000007.1"/>
</dbReference>